<dbReference type="AlphaFoldDB" id="A0A6A7AUF4"/>
<gene>
    <name evidence="1" type="ORF">T440DRAFT_404706</name>
</gene>
<evidence type="ECO:0000313" key="1">
    <source>
        <dbReference type="EMBL" id="KAF2846920.1"/>
    </source>
</evidence>
<proteinExistence type="predicted"/>
<dbReference type="EMBL" id="MU006330">
    <property type="protein sequence ID" value="KAF2846920.1"/>
    <property type="molecule type" value="Genomic_DNA"/>
</dbReference>
<accession>A0A6A7AUF4</accession>
<sequence length="120" mass="13573">MIVRSVTVSQVYLSHLRTHTHIYTHTHKRSNMWLSESASYGCDHHYSPIFFIVHKSSEAFACAPCLVRSCVSEIKSAQAGLEACGGVLFSKISGQKDGMDHKGWRTKLRSDKIRCYNVVR</sequence>
<name>A0A6A7AUF4_9PLEO</name>
<feature type="non-terminal residue" evidence="1">
    <location>
        <position position="120"/>
    </location>
</feature>
<organism evidence="1 2">
    <name type="scientific">Plenodomus tracheiphilus IPT5</name>
    <dbReference type="NCBI Taxonomy" id="1408161"/>
    <lineage>
        <taxon>Eukaryota</taxon>
        <taxon>Fungi</taxon>
        <taxon>Dikarya</taxon>
        <taxon>Ascomycota</taxon>
        <taxon>Pezizomycotina</taxon>
        <taxon>Dothideomycetes</taxon>
        <taxon>Pleosporomycetidae</taxon>
        <taxon>Pleosporales</taxon>
        <taxon>Pleosporineae</taxon>
        <taxon>Leptosphaeriaceae</taxon>
        <taxon>Plenodomus</taxon>
    </lineage>
</organism>
<protein>
    <submittedName>
        <fullName evidence="1">Uncharacterized protein</fullName>
    </submittedName>
</protein>
<evidence type="ECO:0000313" key="2">
    <source>
        <dbReference type="Proteomes" id="UP000799423"/>
    </source>
</evidence>
<keyword evidence="2" id="KW-1185">Reference proteome</keyword>
<reference evidence="1" key="1">
    <citation type="submission" date="2020-01" db="EMBL/GenBank/DDBJ databases">
        <authorList>
            <consortium name="DOE Joint Genome Institute"/>
            <person name="Haridas S."/>
            <person name="Albert R."/>
            <person name="Binder M."/>
            <person name="Bloem J."/>
            <person name="Labutti K."/>
            <person name="Salamov A."/>
            <person name="Andreopoulos B."/>
            <person name="Baker S.E."/>
            <person name="Barry K."/>
            <person name="Bills G."/>
            <person name="Bluhm B.H."/>
            <person name="Cannon C."/>
            <person name="Castanera R."/>
            <person name="Culley D.E."/>
            <person name="Daum C."/>
            <person name="Ezra D."/>
            <person name="Gonzalez J.B."/>
            <person name="Henrissat B."/>
            <person name="Kuo A."/>
            <person name="Liang C."/>
            <person name="Lipzen A."/>
            <person name="Lutzoni F."/>
            <person name="Magnuson J."/>
            <person name="Mondo S."/>
            <person name="Nolan M."/>
            <person name="Ohm R."/>
            <person name="Pangilinan J."/>
            <person name="Park H.-J."/>
            <person name="Ramirez L."/>
            <person name="Alfaro M."/>
            <person name="Sun H."/>
            <person name="Tritt A."/>
            <person name="Yoshinaga Y."/>
            <person name="Zwiers L.-H."/>
            <person name="Turgeon B.G."/>
            <person name="Goodwin S.B."/>
            <person name="Spatafora J.W."/>
            <person name="Crous P.W."/>
            <person name="Grigoriev I.V."/>
        </authorList>
    </citation>
    <scope>NUCLEOTIDE SEQUENCE</scope>
    <source>
        <strain evidence="1">IPT5</strain>
    </source>
</reference>
<dbReference type="Proteomes" id="UP000799423">
    <property type="component" value="Unassembled WGS sequence"/>
</dbReference>